<evidence type="ECO:0000313" key="3">
    <source>
        <dbReference type="EMBL" id="CUX77145.1"/>
    </source>
</evidence>
<evidence type="ECO:0000313" key="4">
    <source>
        <dbReference type="Proteomes" id="UP000093069"/>
    </source>
</evidence>
<dbReference type="RefSeq" id="WP_068576201.1">
    <property type="nucleotide sequence ID" value="NZ_CP015193.1"/>
</dbReference>
<proteinExistence type="predicted"/>
<dbReference type="Proteomes" id="UP000250189">
    <property type="component" value="Chromosome"/>
</dbReference>
<dbReference type="OrthoDB" id="102388at2157"/>
<reference evidence="2 5" key="3">
    <citation type="submission" date="2016-04" db="EMBL/GenBank/DDBJ databases">
        <title>Complete genome sequence of Thermococcus chitonophagus type strain GC74.</title>
        <authorList>
            <person name="Oger P.M."/>
        </authorList>
    </citation>
    <scope>NUCLEOTIDE SEQUENCE [LARGE SCALE GENOMIC DNA]</scope>
    <source>
        <strain evidence="2 5">GC74</strain>
    </source>
</reference>
<gene>
    <name evidence="2" type="ORF">A3L04_01850</name>
    <name evidence="3" type="ORF">CHITON_0366</name>
</gene>
<feature type="transmembrane region" description="Helical" evidence="1">
    <location>
        <begin position="46"/>
        <end position="67"/>
    </location>
</feature>
<sequence>MVIKELEIEAKKFEERAKVLEDVLERQASSLSSKYGSRLSRNREGYIYILFIVMLLLEILVLAFFRARFKVLGINIESIMYLLLAFLALLILMLFFGRRKGEEGTGDIREKIDEYRKVSKFYSRLKEAIEKGSREDITKLADEVLKDPLLSKALENSGVGDPKVIAYSLYLYANRDKVDNSEVEEVKRMLGYPLRKLFEGEADESRSSIERVHERAFEGFEQGRDNE</sequence>
<dbReference type="GeneID" id="33321277"/>
<dbReference type="EMBL" id="LN999010">
    <property type="protein sequence ID" value="CUX77145.1"/>
    <property type="molecule type" value="Genomic_DNA"/>
</dbReference>
<protein>
    <submittedName>
        <fullName evidence="3">Uncharacterized protein</fullName>
    </submittedName>
</protein>
<reference evidence="4" key="2">
    <citation type="submission" date="2016-01" db="EMBL/GenBank/DDBJ databases">
        <authorList>
            <person name="Vorgias C.E."/>
        </authorList>
    </citation>
    <scope>NUCLEOTIDE SEQUENCE [LARGE SCALE GENOMIC DNA]</scope>
</reference>
<dbReference type="EMBL" id="CP015193">
    <property type="protein sequence ID" value="ASJ15903.1"/>
    <property type="molecule type" value="Genomic_DNA"/>
</dbReference>
<keyword evidence="1" id="KW-1133">Transmembrane helix</keyword>
<keyword evidence="5" id="KW-1185">Reference proteome</keyword>
<name>A0A160VQM1_9EURY</name>
<organism evidence="3 4">
    <name type="scientific">Thermococcus chitonophagus</name>
    <dbReference type="NCBI Taxonomy" id="54262"/>
    <lineage>
        <taxon>Archaea</taxon>
        <taxon>Methanobacteriati</taxon>
        <taxon>Methanobacteriota</taxon>
        <taxon>Thermococci</taxon>
        <taxon>Thermococcales</taxon>
        <taxon>Thermococcaceae</taxon>
        <taxon>Thermococcus</taxon>
    </lineage>
</organism>
<reference evidence="3" key="1">
    <citation type="submission" date="2016-01" db="EMBL/GenBank/DDBJ databases">
        <authorList>
            <person name="Oliw E.H."/>
        </authorList>
    </citation>
    <scope>NUCLEOTIDE SEQUENCE</scope>
    <source>
        <strain evidence="3">1</strain>
    </source>
</reference>
<evidence type="ECO:0000313" key="2">
    <source>
        <dbReference type="EMBL" id="ASJ15903.1"/>
    </source>
</evidence>
<accession>A0A160VQM1</accession>
<evidence type="ECO:0000313" key="5">
    <source>
        <dbReference type="Proteomes" id="UP000250189"/>
    </source>
</evidence>
<keyword evidence="1" id="KW-0812">Transmembrane</keyword>
<dbReference type="AlphaFoldDB" id="A0A160VQM1"/>
<dbReference type="KEGG" id="tch:CHITON_0366"/>
<evidence type="ECO:0000256" key="1">
    <source>
        <dbReference type="SAM" id="Phobius"/>
    </source>
</evidence>
<dbReference type="STRING" id="54262.CHITON_0366"/>
<feature type="transmembrane region" description="Helical" evidence="1">
    <location>
        <begin position="79"/>
        <end position="96"/>
    </location>
</feature>
<dbReference type="Proteomes" id="UP000093069">
    <property type="component" value="Chromosome I"/>
</dbReference>
<keyword evidence="1" id="KW-0472">Membrane</keyword>